<keyword evidence="6 8" id="KW-1133">Transmembrane helix</keyword>
<keyword evidence="4" id="KW-1003">Cell membrane</keyword>
<comment type="similarity">
    <text evidence="2">Belongs to the prokaryotic riboflavin transporter (P-RFT) (TC 2.A.87) family.</text>
</comment>
<feature type="transmembrane region" description="Helical" evidence="8">
    <location>
        <begin position="29"/>
        <end position="49"/>
    </location>
</feature>
<dbReference type="eggNOG" id="COG3601">
    <property type="taxonomic scope" value="Bacteria"/>
</dbReference>
<comment type="caution">
    <text evidence="9">The sequence shown here is derived from an EMBL/GenBank/DDBJ whole genome shotgun (WGS) entry which is preliminary data.</text>
</comment>
<evidence type="ECO:0000256" key="4">
    <source>
        <dbReference type="ARBA" id="ARBA00022475"/>
    </source>
</evidence>
<dbReference type="Gene3D" id="1.10.1760.20">
    <property type="match status" value="1"/>
</dbReference>
<comment type="subcellular location">
    <subcellularLocation>
        <location evidence="1">Cell membrane</location>
        <topology evidence="1">Multi-pass membrane protein</topology>
    </subcellularLocation>
</comment>
<feature type="transmembrane region" description="Helical" evidence="8">
    <location>
        <begin position="70"/>
        <end position="93"/>
    </location>
</feature>
<keyword evidence="7 8" id="KW-0472">Membrane</keyword>
<evidence type="ECO:0000256" key="2">
    <source>
        <dbReference type="ARBA" id="ARBA00005540"/>
    </source>
</evidence>
<evidence type="ECO:0000256" key="6">
    <source>
        <dbReference type="ARBA" id="ARBA00022989"/>
    </source>
</evidence>
<dbReference type="GO" id="GO:0032217">
    <property type="term" value="F:riboflavin transmembrane transporter activity"/>
    <property type="evidence" value="ECO:0007669"/>
    <property type="project" value="InterPro"/>
</dbReference>
<feature type="transmembrane region" description="Helical" evidence="8">
    <location>
        <begin position="144"/>
        <end position="163"/>
    </location>
</feature>
<dbReference type="GO" id="GO:0005886">
    <property type="term" value="C:plasma membrane"/>
    <property type="evidence" value="ECO:0007669"/>
    <property type="project" value="UniProtKB-SubCell"/>
</dbReference>
<evidence type="ECO:0000256" key="7">
    <source>
        <dbReference type="ARBA" id="ARBA00023136"/>
    </source>
</evidence>
<dbReference type="HOGENOM" id="CLU_086673_1_0_9"/>
<organism evidence="9 10">
    <name type="scientific">[Bacteroides] pectinophilus ATCC 43243</name>
    <dbReference type="NCBI Taxonomy" id="483218"/>
    <lineage>
        <taxon>Bacteria</taxon>
        <taxon>Bacillati</taxon>
        <taxon>Bacillota</taxon>
        <taxon>Clostridia</taxon>
        <taxon>Eubacteriales</taxon>
    </lineage>
</organism>
<name>B7APX4_9FIRM</name>
<evidence type="ECO:0000256" key="5">
    <source>
        <dbReference type="ARBA" id="ARBA00022692"/>
    </source>
</evidence>
<dbReference type="PANTHER" id="PTHR38438">
    <property type="entry name" value="RIBOFLAVIN TRANSPORTER RIBU"/>
    <property type="match status" value="1"/>
</dbReference>
<dbReference type="STRING" id="483218.BACPEC_00730"/>
<keyword evidence="3" id="KW-0813">Transport</keyword>
<protein>
    <recommendedName>
        <fullName evidence="11">Riboflavin transporter</fullName>
    </recommendedName>
</protein>
<keyword evidence="5 8" id="KW-0812">Transmembrane</keyword>
<proteinExistence type="inferred from homology"/>
<evidence type="ECO:0000256" key="8">
    <source>
        <dbReference type="SAM" id="Phobius"/>
    </source>
</evidence>
<evidence type="ECO:0000313" key="9">
    <source>
        <dbReference type="EMBL" id="EEC57746.1"/>
    </source>
</evidence>
<dbReference type="InterPro" id="IPR024529">
    <property type="entry name" value="ECF_trnsprt_substrate-spec"/>
</dbReference>
<sequence>MPACRTARRKGESDMTDYGKLLEAVKSNVTFILVSILIVVCVYFIAKGLEKLIEAKCGMHFNSEKTKVNRLVVIAMFSAISAILMFFEFPLWFAPAFYELDFSEVPALVGAFMFGPTAGVAIEGLKVLIKIALKGTTTMFVGDLANFIVGCAMVVPASAFYFTKKTRKSALIGLITGGLCMVIAGSLMNGFYLLPKFAELYGMPIEALVAMGTKVNASINSVFTLVALAVVPFNILKSIVVGAITLILYKYISNLIKGQHAVNK</sequence>
<dbReference type="AlphaFoldDB" id="B7APX4"/>
<evidence type="ECO:0000313" key="10">
    <source>
        <dbReference type="Proteomes" id="UP000003136"/>
    </source>
</evidence>
<dbReference type="Proteomes" id="UP000003136">
    <property type="component" value="Unassembled WGS sequence"/>
</dbReference>
<dbReference type="InterPro" id="IPR025720">
    <property type="entry name" value="RibU"/>
</dbReference>
<dbReference type="EMBL" id="ABVQ01000035">
    <property type="protein sequence ID" value="EEC57746.1"/>
    <property type="molecule type" value="Genomic_DNA"/>
</dbReference>
<evidence type="ECO:0008006" key="11">
    <source>
        <dbReference type="Google" id="ProtNLM"/>
    </source>
</evidence>
<dbReference type="Pfam" id="PF12822">
    <property type="entry name" value="ECF_trnsprt"/>
    <property type="match status" value="1"/>
</dbReference>
<feature type="transmembrane region" description="Helical" evidence="8">
    <location>
        <begin position="222"/>
        <end position="249"/>
    </location>
</feature>
<feature type="transmembrane region" description="Helical" evidence="8">
    <location>
        <begin position="170"/>
        <end position="194"/>
    </location>
</feature>
<dbReference type="PANTHER" id="PTHR38438:SF1">
    <property type="entry name" value="RIBOFLAVIN TRANSPORTER RIBU"/>
    <property type="match status" value="1"/>
</dbReference>
<evidence type="ECO:0000256" key="3">
    <source>
        <dbReference type="ARBA" id="ARBA00022448"/>
    </source>
</evidence>
<reference evidence="9 10" key="1">
    <citation type="submission" date="2008-11" db="EMBL/GenBank/DDBJ databases">
        <title>Draft genome sequence of Bacteroides pectinophilus (ATCC 43243).</title>
        <authorList>
            <person name="Sudarsanam P."/>
            <person name="Ley R."/>
            <person name="Guruge J."/>
            <person name="Turnbaugh P.J."/>
            <person name="Mahowald M."/>
            <person name="Liep D."/>
            <person name="Gordon J."/>
        </authorList>
    </citation>
    <scope>NUCLEOTIDE SEQUENCE [LARGE SCALE GENOMIC DNA]</scope>
    <source>
        <strain evidence="9 10">ATCC 43243</strain>
    </source>
</reference>
<gene>
    <name evidence="9" type="ORF">BACPEC_00730</name>
</gene>
<accession>B7APX4</accession>
<reference evidence="9 10" key="2">
    <citation type="submission" date="2008-11" db="EMBL/GenBank/DDBJ databases">
        <authorList>
            <person name="Fulton L."/>
            <person name="Clifton S."/>
            <person name="Fulton B."/>
            <person name="Xu J."/>
            <person name="Minx P."/>
            <person name="Pepin K.H."/>
            <person name="Johnson M."/>
            <person name="Bhonagiri V."/>
            <person name="Nash W.E."/>
            <person name="Mardis E.R."/>
            <person name="Wilson R.K."/>
        </authorList>
    </citation>
    <scope>NUCLEOTIDE SEQUENCE [LARGE SCALE GENOMIC DNA]</scope>
    <source>
        <strain evidence="9 10">ATCC 43243</strain>
    </source>
</reference>
<keyword evidence="10" id="KW-1185">Reference proteome</keyword>
<evidence type="ECO:0000256" key="1">
    <source>
        <dbReference type="ARBA" id="ARBA00004651"/>
    </source>
</evidence>